<protein>
    <recommendedName>
        <fullName evidence="2">Prolyl 4-hydroxylase alpha subunit Fe(2+) 2OG dioxygenase domain-containing protein</fullName>
    </recommendedName>
</protein>
<comment type="caution">
    <text evidence="3">The sequence shown here is derived from an EMBL/GenBank/DDBJ whole genome shotgun (WGS) entry which is preliminary data.</text>
</comment>
<dbReference type="EMBL" id="JARJCW010000124">
    <property type="protein sequence ID" value="KAJ7192103.1"/>
    <property type="molecule type" value="Genomic_DNA"/>
</dbReference>
<feature type="region of interest" description="Disordered" evidence="1">
    <location>
        <begin position="390"/>
        <end position="422"/>
    </location>
</feature>
<feature type="domain" description="Prolyl 4-hydroxylase alpha subunit Fe(2+) 2OG dioxygenase" evidence="2">
    <location>
        <begin position="143"/>
        <end position="235"/>
    </location>
</feature>
<name>A0AAD6UQ21_9AGAR</name>
<organism evidence="3 4">
    <name type="scientific">Mycena pura</name>
    <dbReference type="NCBI Taxonomy" id="153505"/>
    <lineage>
        <taxon>Eukaryota</taxon>
        <taxon>Fungi</taxon>
        <taxon>Dikarya</taxon>
        <taxon>Basidiomycota</taxon>
        <taxon>Agaricomycotina</taxon>
        <taxon>Agaricomycetes</taxon>
        <taxon>Agaricomycetidae</taxon>
        <taxon>Agaricales</taxon>
        <taxon>Marasmiineae</taxon>
        <taxon>Mycenaceae</taxon>
        <taxon>Mycena</taxon>
    </lineage>
</organism>
<evidence type="ECO:0000313" key="3">
    <source>
        <dbReference type="EMBL" id="KAJ7192103.1"/>
    </source>
</evidence>
<evidence type="ECO:0000313" key="4">
    <source>
        <dbReference type="Proteomes" id="UP001219525"/>
    </source>
</evidence>
<dbReference type="Proteomes" id="UP001219525">
    <property type="component" value="Unassembled WGS sequence"/>
</dbReference>
<dbReference type="InterPro" id="IPR044862">
    <property type="entry name" value="Pro_4_hyd_alph_FE2OG_OXY"/>
</dbReference>
<feature type="compositionally biased region" description="Acidic residues" evidence="1">
    <location>
        <begin position="407"/>
        <end position="418"/>
    </location>
</feature>
<reference evidence="3" key="1">
    <citation type="submission" date="2023-03" db="EMBL/GenBank/DDBJ databases">
        <title>Massive genome expansion in bonnet fungi (Mycena s.s.) driven by repeated elements and novel gene families across ecological guilds.</title>
        <authorList>
            <consortium name="Lawrence Berkeley National Laboratory"/>
            <person name="Harder C.B."/>
            <person name="Miyauchi S."/>
            <person name="Viragh M."/>
            <person name="Kuo A."/>
            <person name="Thoen E."/>
            <person name="Andreopoulos B."/>
            <person name="Lu D."/>
            <person name="Skrede I."/>
            <person name="Drula E."/>
            <person name="Henrissat B."/>
            <person name="Morin E."/>
            <person name="Kohler A."/>
            <person name="Barry K."/>
            <person name="LaButti K."/>
            <person name="Morin E."/>
            <person name="Salamov A."/>
            <person name="Lipzen A."/>
            <person name="Mereny Z."/>
            <person name="Hegedus B."/>
            <person name="Baldrian P."/>
            <person name="Stursova M."/>
            <person name="Weitz H."/>
            <person name="Taylor A."/>
            <person name="Grigoriev I.V."/>
            <person name="Nagy L.G."/>
            <person name="Martin F."/>
            <person name="Kauserud H."/>
        </authorList>
    </citation>
    <scope>NUCLEOTIDE SEQUENCE</scope>
    <source>
        <strain evidence="3">9144</strain>
    </source>
</reference>
<dbReference type="Gene3D" id="2.60.120.620">
    <property type="entry name" value="q2cbj1_9rhob like domain"/>
    <property type="match status" value="1"/>
</dbReference>
<dbReference type="AlphaFoldDB" id="A0AAD6UQ21"/>
<dbReference type="Pfam" id="PF13640">
    <property type="entry name" value="2OG-FeII_Oxy_3"/>
    <property type="match status" value="1"/>
</dbReference>
<gene>
    <name evidence="3" type="ORF">GGX14DRAFT_528503</name>
</gene>
<evidence type="ECO:0000256" key="1">
    <source>
        <dbReference type="SAM" id="MobiDB-lite"/>
    </source>
</evidence>
<feature type="compositionally biased region" description="Basic and acidic residues" evidence="1">
    <location>
        <begin position="390"/>
        <end position="401"/>
    </location>
</feature>
<dbReference type="PANTHER" id="PTHR33099">
    <property type="entry name" value="FE2OG DIOXYGENASE DOMAIN-CONTAINING PROTEIN"/>
    <property type="match status" value="1"/>
</dbReference>
<sequence>MSQPLDASINAPEATAIADDLKILRDSLGMQVPYTGGIHAVKPEDLVVYYDVDEEKHSSRIDLGNAKEEDLVALASVCDQATFGMDQKDVLDETYRKAGKMDLAKFAARLDVVASGLVDAISPDILQGQTTDGDKVLRAELYKLNVYGPGSFFKAHKDTPRGDTMIGSLVVIFPTAHTGGAITLEHAGATWTFDSAAELSAPGSDRRLAYVAFYSDVTHAVEPVKTGHRVTLTYNLFLLDNDAHTAAVRVVPGPERALEAALRRLLANPSFLPSGGYLAYGLSHQYPMPPPPEAEWDTAIGGRRMLPSRLGPVLRLLKGSDARVRTVSERVGLATHVKILYDSGANYYEGGGHDVLADDVLNTEDVNESYDMSLQAAIEGMGVVLQRGEQRTQELKEKAGRAGEGWDYNEDEEEEPEEEKPLRDAVEVHWVTKITELNRVSSTYVAYGNDASLEHVYGNAALFVHVPAFGEEIRA</sequence>
<proteinExistence type="predicted"/>
<evidence type="ECO:0000259" key="2">
    <source>
        <dbReference type="Pfam" id="PF13640"/>
    </source>
</evidence>
<keyword evidence="4" id="KW-1185">Reference proteome</keyword>
<dbReference type="PANTHER" id="PTHR33099:SF14">
    <property type="entry name" value="PROLYL 4-HYDROXYLASE ALPHA SUBUNIT FE(2+) 2OG DIOXYGENASE DOMAIN-CONTAINING PROTEIN"/>
    <property type="match status" value="1"/>
</dbReference>
<accession>A0AAD6UQ21</accession>